<evidence type="ECO:0000313" key="1">
    <source>
        <dbReference type="EMBL" id="KAG5927945.1"/>
    </source>
</evidence>
<gene>
    <name evidence="1" type="ORF">E4U42_001537</name>
</gene>
<accession>A0A8K0J9T5</accession>
<reference evidence="1" key="1">
    <citation type="journal article" date="2020" name="bioRxiv">
        <title>Whole genome comparisons of ergot fungi reveals the divergence and evolution of species within the genus Claviceps are the result of varying mechanisms driving genome evolution and host range expansion.</title>
        <authorList>
            <person name="Wyka S.A."/>
            <person name="Mondo S.J."/>
            <person name="Liu M."/>
            <person name="Dettman J."/>
            <person name="Nalam V."/>
            <person name="Broders K.D."/>
        </authorList>
    </citation>
    <scope>NUCLEOTIDE SEQUENCE</scope>
    <source>
        <strain evidence="1">CCC 489</strain>
    </source>
</reference>
<protein>
    <submittedName>
        <fullName evidence="1">Uncharacterized protein</fullName>
    </submittedName>
</protein>
<evidence type="ECO:0000313" key="2">
    <source>
        <dbReference type="Proteomes" id="UP000811619"/>
    </source>
</evidence>
<comment type="caution">
    <text evidence="1">The sequence shown here is derived from an EMBL/GenBank/DDBJ whole genome shotgun (WGS) entry which is preliminary data.</text>
</comment>
<proteinExistence type="predicted"/>
<sequence>MMEMACGTAHVQPRTDLMSRALSIHHGSYCIWRSMAQSKGCQPPALMAIETYDAYERRSASMEEPFMQGRLDAVHQRLSKAAVTCELEQGAQGKLNQHSV</sequence>
<dbReference type="EMBL" id="SRPY01000146">
    <property type="protein sequence ID" value="KAG5927945.1"/>
    <property type="molecule type" value="Genomic_DNA"/>
</dbReference>
<dbReference type="AlphaFoldDB" id="A0A8K0J9T5"/>
<organism evidence="1 2">
    <name type="scientific">Claviceps africana</name>
    <dbReference type="NCBI Taxonomy" id="83212"/>
    <lineage>
        <taxon>Eukaryota</taxon>
        <taxon>Fungi</taxon>
        <taxon>Dikarya</taxon>
        <taxon>Ascomycota</taxon>
        <taxon>Pezizomycotina</taxon>
        <taxon>Sordariomycetes</taxon>
        <taxon>Hypocreomycetidae</taxon>
        <taxon>Hypocreales</taxon>
        <taxon>Clavicipitaceae</taxon>
        <taxon>Claviceps</taxon>
    </lineage>
</organism>
<name>A0A8K0J9T5_9HYPO</name>
<keyword evidence="2" id="KW-1185">Reference proteome</keyword>
<dbReference type="Proteomes" id="UP000811619">
    <property type="component" value="Unassembled WGS sequence"/>
</dbReference>